<dbReference type="GO" id="GO:0003700">
    <property type="term" value="F:DNA-binding transcription factor activity"/>
    <property type="evidence" value="ECO:0007669"/>
    <property type="project" value="InterPro"/>
</dbReference>
<dbReference type="Gene3D" id="1.10.10.10">
    <property type="entry name" value="Winged helix-like DNA-binding domain superfamily/Winged helix DNA-binding domain"/>
    <property type="match status" value="1"/>
</dbReference>
<sequence>MITIRHLKIFLTVAETRNMSEAAARLYVSQPTVSQTIGELEKMYKARLFERYPKELFLTEAGRTLRAQALLAVEAFDRLDEVMKGEGERPSLRIGATLTVGSTVLCSILDELRSVRPNVDLSVRVDNTRTIETLLLQNELDAAIVEGIIRREEILSSPIISDCLILVCAPDHPFAARKSVEAEELAGQPFILREQGSGTRALFESFMARRRLPLSAKWECSSATAIKQAVMRGYGLSVLSARLVSGELSRGELCRVNVEGCVWQRSFLLCCHRNKVISDTLRRFLDIAASFSSYGAPCPMEEQGLIHDHI</sequence>
<dbReference type="RefSeq" id="WP_295368522.1">
    <property type="nucleotide sequence ID" value="NZ_DYUC01000113.1"/>
</dbReference>
<proteinExistence type="inferred from homology"/>
<dbReference type="AlphaFoldDB" id="A0A921ST80"/>
<dbReference type="InterPro" id="IPR005119">
    <property type="entry name" value="LysR_subst-bd"/>
</dbReference>
<dbReference type="PANTHER" id="PTHR30126:SF94">
    <property type="entry name" value="LYSR FAMILY TRANSCRIPTIONAL REGULATOR"/>
    <property type="match status" value="1"/>
</dbReference>
<gene>
    <name evidence="6" type="ORF">K8V01_11570</name>
</gene>
<reference evidence="6" key="1">
    <citation type="journal article" date="2021" name="PeerJ">
        <title>Extensive microbial diversity within the chicken gut microbiome revealed by metagenomics and culture.</title>
        <authorList>
            <person name="Gilroy R."/>
            <person name="Ravi A."/>
            <person name="Getino M."/>
            <person name="Pursley I."/>
            <person name="Horton D.L."/>
            <person name="Alikhan N.F."/>
            <person name="Baker D."/>
            <person name="Gharbi K."/>
            <person name="Hall N."/>
            <person name="Watson M."/>
            <person name="Adriaenssens E.M."/>
            <person name="Foster-Nyarko E."/>
            <person name="Jarju S."/>
            <person name="Secka A."/>
            <person name="Antonio M."/>
            <person name="Oren A."/>
            <person name="Chaudhuri R.R."/>
            <person name="La Ragione R."/>
            <person name="Hildebrand F."/>
            <person name="Pallen M.J."/>
        </authorList>
    </citation>
    <scope>NUCLEOTIDE SEQUENCE</scope>
    <source>
        <strain evidence="6">CHK179-5677</strain>
    </source>
</reference>
<evidence type="ECO:0000256" key="3">
    <source>
        <dbReference type="ARBA" id="ARBA00023125"/>
    </source>
</evidence>
<dbReference type="PROSITE" id="PS50931">
    <property type="entry name" value="HTH_LYSR"/>
    <property type="match status" value="1"/>
</dbReference>
<name>A0A921ST80_9FIRM</name>
<accession>A0A921ST80</accession>
<dbReference type="InterPro" id="IPR036390">
    <property type="entry name" value="WH_DNA-bd_sf"/>
</dbReference>
<keyword evidence="2" id="KW-0805">Transcription regulation</keyword>
<dbReference type="SUPFAM" id="SSF53850">
    <property type="entry name" value="Periplasmic binding protein-like II"/>
    <property type="match status" value="1"/>
</dbReference>
<evidence type="ECO:0000256" key="2">
    <source>
        <dbReference type="ARBA" id="ARBA00023015"/>
    </source>
</evidence>
<feature type="domain" description="HTH lysR-type" evidence="5">
    <location>
        <begin position="2"/>
        <end position="59"/>
    </location>
</feature>
<evidence type="ECO:0000313" key="6">
    <source>
        <dbReference type="EMBL" id="HJG87635.1"/>
    </source>
</evidence>
<keyword evidence="3" id="KW-0238">DNA-binding</keyword>
<dbReference type="Proteomes" id="UP000760668">
    <property type="component" value="Unassembled WGS sequence"/>
</dbReference>
<protein>
    <submittedName>
        <fullName evidence="6">LysR family transcriptional regulator</fullName>
    </submittedName>
</protein>
<keyword evidence="4" id="KW-0804">Transcription</keyword>
<evidence type="ECO:0000256" key="1">
    <source>
        <dbReference type="ARBA" id="ARBA00009437"/>
    </source>
</evidence>
<dbReference type="Pfam" id="PF00126">
    <property type="entry name" value="HTH_1"/>
    <property type="match status" value="1"/>
</dbReference>
<dbReference type="PRINTS" id="PR00039">
    <property type="entry name" value="HTHLYSR"/>
</dbReference>
<dbReference type="PANTHER" id="PTHR30126">
    <property type="entry name" value="HTH-TYPE TRANSCRIPTIONAL REGULATOR"/>
    <property type="match status" value="1"/>
</dbReference>
<organism evidence="6 7">
    <name type="scientific">Pseudoflavonifractor capillosus</name>
    <dbReference type="NCBI Taxonomy" id="106588"/>
    <lineage>
        <taxon>Bacteria</taxon>
        <taxon>Bacillati</taxon>
        <taxon>Bacillota</taxon>
        <taxon>Clostridia</taxon>
        <taxon>Eubacteriales</taxon>
        <taxon>Oscillospiraceae</taxon>
        <taxon>Pseudoflavonifractor</taxon>
    </lineage>
</organism>
<evidence type="ECO:0000259" key="5">
    <source>
        <dbReference type="PROSITE" id="PS50931"/>
    </source>
</evidence>
<dbReference type="Gene3D" id="3.40.190.290">
    <property type="match status" value="1"/>
</dbReference>
<evidence type="ECO:0000313" key="7">
    <source>
        <dbReference type="Proteomes" id="UP000760668"/>
    </source>
</evidence>
<comment type="caution">
    <text evidence="6">The sequence shown here is derived from an EMBL/GenBank/DDBJ whole genome shotgun (WGS) entry which is preliminary data.</text>
</comment>
<dbReference type="SUPFAM" id="SSF46785">
    <property type="entry name" value="Winged helix' DNA-binding domain"/>
    <property type="match status" value="1"/>
</dbReference>
<dbReference type="FunFam" id="1.10.10.10:FF:000001">
    <property type="entry name" value="LysR family transcriptional regulator"/>
    <property type="match status" value="1"/>
</dbReference>
<dbReference type="Pfam" id="PF03466">
    <property type="entry name" value="LysR_substrate"/>
    <property type="match status" value="1"/>
</dbReference>
<evidence type="ECO:0000256" key="4">
    <source>
        <dbReference type="ARBA" id="ARBA00023163"/>
    </source>
</evidence>
<dbReference type="InterPro" id="IPR036388">
    <property type="entry name" value="WH-like_DNA-bd_sf"/>
</dbReference>
<dbReference type="EMBL" id="DYUC01000113">
    <property type="protein sequence ID" value="HJG87635.1"/>
    <property type="molecule type" value="Genomic_DNA"/>
</dbReference>
<dbReference type="GO" id="GO:0000976">
    <property type="term" value="F:transcription cis-regulatory region binding"/>
    <property type="evidence" value="ECO:0007669"/>
    <property type="project" value="TreeGrafter"/>
</dbReference>
<reference evidence="6" key="2">
    <citation type="submission" date="2021-09" db="EMBL/GenBank/DDBJ databases">
        <authorList>
            <person name="Gilroy R."/>
        </authorList>
    </citation>
    <scope>NUCLEOTIDE SEQUENCE</scope>
    <source>
        <strain evidence="6">CHK179-5677</strain>
    </source>
</reference>
<dbReference type="InterPro" id="IPR000847">
    <property type="entry name" value="LysR_HTH_N"/>
</dbReference>
<comment type="similarity">
    <text evidence="1">Belongs to the LysR transcriptional regulatory family.</text>
</comment>